<dbReference type="Gene3D" id="3.30.930.10">
    <property type="entry name" value="Bira Bifunctional Protein, Domain 2"/>
    <property type="match status" value="1"/>
</dbReference>
<feature type="region of interest" description="Disordered" evidence="10">
    <location>
        <begin position="74"/>
        <end position="108"/>
    </location>
</feature>
<dbReference type="InterPro" id="IPR042103">
    <property type="entry name" value="SerRS_1_N_sf"/>
</dbReference>
<evidence type="ECO:0000256" key="8">
    <source>
        <dbReference type="PIRSR" id="PIRSR001529-1"/>
    </source>
</evidence>
<evidence type="ECO:0000313" key="12">
    <source>
        <dbReference type="EMBL" id="KAK2071609.1"/>
    </source>
</evidence>
<dbReference type="Proteomes" id="UP001217918">
    <property type="component" value="Unassembled WGS sequence"/>
</dbReference>
<keyword evidence="5" id="KW-0030">Aminoacyl-tRNA synthetase</keyword>
<dbReference type="PANTHER" id="PTHR11778">
    <property type="entry name" value="SERYL-TRNA SYNTHETASE"/>
    <property type="match status" value="1"/>
</dbReference>
<evidence type="ECO:0000256" key="4">
    <source>
        <dbReference type="ARBA" id="ARBA00022840"/>
    </source>
</evidence>
<name>A0AAD9MC36_9PEZI</name>
<feature type="binding site" evidence="8">
    <location>
        <position position="321"/>
    </location>
    <ligand>
        <name>L-serine</name>
        <dbReference type="ChEBI" id="CHEBI:33384"/>
    </ligand>
</feature>
<evidence type="ECO:0000256" key="5">
    <source>
        <dbReference type="ARBA" id="ARBA00023146"/>
    </source>
</evidence>
<dbReference type="EMBL" id="JAQQPM010000005">
    <property type="protein sequence ID" value="KAK2071609.1"/>
    <property type="molecule type" value="Genomic_DNA"/>
</dbReference>
<dbReference type="InterPro" id="IPR015866">
    <property type="entry name" value="Ser-tRNA-synth_1_N"/>
</dbReference>
<dbReference type="FunFam" id="3.30.930.10:FF:000069">
    <property type="entry name" value="Seryl-tRNA synthetase"/>
    <property type="match status" value="1"/>
</dbReference>
<accession>A0AAD9MC36</accession>
<dbReference type="PRINTS" id="PR00981">
    <property type="entry name" value="TRNASYNTHSER"/>
</dbReference>
<feature type="compositionally biased region" description="Basic and acidic residues" evidence="10">
    <location>
        <begin position="92"/>
        <end position="103"/>
    </location>
</feature>
<evidence type="ECO:0000256" key="2">
    <source>
        <dbReference type="ARBA" id="ARBA00022598"/>
    </source>
</evidence>
<dbReference type="PROSITE" id="PS50862">
    <property type="entry name" value="AA_TRNA_LIGASE_II"/>
    <property type="match status" value="1"/>
</dbReference>
<dbReference type="Pfam" id="PF02403">
    <property type="entry name" value="Seryl_tRNA_N"/>
    <property type="match status" value="1"/>
</dbReference>
<evidence type="ECO:0000259" key="11">
    <source>
        <dbReference type="PROSITE" id="PS50862"/>
    </source>
</evidence>
<feature type="binding site" evidence="8">
    <location>
        <position position="451"/>
    </location>
    <ligand>
        <name>L-serine</name>
        <dbReference type="ChEBI" id="CHEBI:33384"/>
    </ligand>
</feature>
<dbReference type="InterPro" id="IPR010978">
    <property type="entry name" value="tRNA-bd_arm"/>
</dbReference>
<dbReference type="Gene3D" id="1.10.287.40">
    <property type="entry name" value="Serine-tRNA synthetase, tRNA binding domain"/>
    <property type="match status" value="1"/>
</dbReference>
<keyword evidence="13" id="KW-1185">Reference proteome</keyword>
<evidence type="ECO:0000256" key="10">
    <source>
        <dbReference type="SAM" id="MobiDB-lite"/>
    </source>
</evidence>
<gene>
    <name evidence="12" type="ORF">P8C59_006018</name>
</gene>
<feature type="binding site" evidence="9">
    <location>
        <begin position="321"/>
        <end position="323"/>
    </location>
    <ligand>
        <name>ATP</name>
        <dbReference type="ChEBI" id="CHEBI:30616"/>
    </ligand>
</feature>
<comment type="caution">
    <text evidence="12">The sequence shown here is derived from an EMBL/GenBank/DDBJ whole genome shotgun (WGS) entry which is preliminary data.</text>
</comment>
<organism evidence="12 13">
    <name type="scientific">Phyllachora maydis</name>
    <dbReference type="NCBI Taxonomy" id="1825666"/>
    <lineage>
        <taxon>Eukaryota</taxon>
        <taxon>Fungi</taxon>
        <taxon>Dikarya</taxon>
        <taxon>Ascomycota</taxon>
        <taxon>Pezizomycotina</taxon>
        <taxon>Sordariomycetes</taxon>
        <taxon>Sordariomycetidae</taxon>
        <taxon>Phyllachorales</taxon>
        <taxon>Phyllachoraceae</taxon>
        <taxon>Phyllachora</taxon>
    </lineage>
</organism>
<evidence type="ECO:0000256" key="9">
    <source>
        <dbReference type="PIRSR" id="PIRSR001529-2"/>
    </source>
</evidence>
<feature type="binding site" evidence="9">
    <location>
        <begin position="337"/>
        <end position="340"/>
    </location>
    <ligand>
        <name>ATP</name>
        <dbReference type="ChEBI" id="CHEBI:30616"/>
    </ligand>
</feature>
<sequence length="502" mass="54520">MWSSKRPFTCLGCLYRSARLHTAPKPVIDIRHVRENPELHRQNCLDRNYGDSAESPARINDLFARWQAKQHEGRDVRERSNLLRRQLAKPRTARDDGDEKAAADDGSMSHEQLLAEARAMKAALTALESAESALMAEMDALALALPNLTLSDATPRGPDAAPTVLGYINPHPAAAGAADTSDRVWRSHVHVGTELGLLDFAGAAATSGWGWYHLLDEGAQLEQALVAHALAAAARAGWRRVSPPSVVYSHVAAACGFQPRDAHGETQIYTLAQAAGDGARGKPELCLAGTAEIPLAGMKAGATLDEADLPMRRVAVSRCYRAEAGARGGDTKGLYRVHEFTKVEMFAWTAPHAAAAEEVWNEMVDLQTDMLGALGLHCRVLEMPTGDLGASAARKCDIEAFFPSRRERNDGWGEVTSASICTDYQTRRLATRLRTAGAGAGGRLAYPWTVNGTAMAVPRVLAAILENGWDEDERCVRIPEVLRPWMDGQEKIGGRRGQRQRT</sequence>
<evidence type="ECO:0000256" key="3">
    <source>
        <dbReference type="ARBA" id="ARBA00022741"/>
    </source>
</evidence>
<dbReference type="InterPro" id="IPR002314">
    <property type="entry name" value="aa-tRNA-synt_IIb"/>
</dbReference>
<feature type="binding site" evidence="8">
    <location>
        <position position="290"/>
    </location>
    <ligand>
        <name>L-serine</name>
        <dbReference type="ChEBI" id="CHEBI:33384"/>
    </ligand>
</feature>
<reference evidence="12" key="1">
    <citation type="journal article" date="2023" name="Mol. Plant Microbe Interact.">
        <title>Elucidating the Obligate Nature and Biological Capacity of an Invasive Fungal Corn Pathogen.</title>
        <authorList>
            <person name="MacCready J.S."/>
            <person name="Roggenkamp E.M."/>
            <person name="Gdanetz K."/>
            <person name="Chilvers M.I."/>
        </authorList>
    </citation>
    <scope>NUCLEOTIDE SEQUENCE</scope>
    <source>
        <strain evidence="12">PM02</strain>
    </source>
</reference>
<dbReference type="GO" id="GO:0005524">
    <property type="term" value="F:ATP binding"/>
    <property type="evidence" value="ECO:0007669"/>
    <property type="project" value="UniProtKB-KW"/>
</dbReference>
<dbReference type="NCBIfam" id="TIGR00414">
    <property type="entry name" value="serS"/>
    <property type="match status" value="1"/>
</dbReference>
<evidence type="ECO:0000256" key="6">
    <source>
        <dbReference type="ARBA" id="ARBA00031113"/>
    </source>
</evidence>
<dbReference type="GO" id="GO:0004828">
    <property type="term" value="F:serine-tRNA ligase activity"/>
    <property type="evidence" value="ECO:0007669"/>
    <property type="project" value="UniProtKB-EC"/>
</dbReference>
<dbReference type="AlphaFoldDB" id="A0AAD9MC36"/>
<feature type="binding site" evidence="8">
    <location>
        <position position="344"/>
    </location>
    <ligand>
        <name>L-serine</name>
        <dbReference type="ChEBI" id="CHEBI:33384"/>
    </ligand>
</feature>
<dbReference type="EC" id="6.1.1.11" evidence="1"/>
<feature type="site" description="Important for serine binding" evidence="8">
    <location>
        <position position="453"/>
    </location>
</feature>
<keyword evidence="4 9" id="KW-0067">ATP-binding</keyword>
<dbReference type="PIRSF" id="PIRSF001529">
    <property type="entry name" value="Ser-tRNA-synth_IIa"/>
    <property type="match status" value="1"/>
</dbReference>
<dbReference type="InterPro" id="IPR006195">
    <property type="entry name" value="aa-tRNA-synth_II"/>
</dbReference>
<evidence type="ECO:0000256" key="1">
    <source>
        <dbReference type="ARBA" id="ARBA00012840"/>
    </source>
</evidence>
<feature type="binding site" evidence="9">
    <location>
        <begin position="414"/>
        <end position="417"/>
    </location>
    <ligand>
        <name>ATP</name>
        <dbReference type="ChEBI" id="CHEBI:30616"/>
    </ligand>
</feature>
<dbReference type="InterPro" id="IPR002317">
    <property type="entry name" value="Ser-tRNA-ligase_type_1"/>
</dbReference>
<protein>
    <recommendedName>
        <fullName evidence="1">serine--tRNA ligase</fullName>
        <ecNumber evidence="1">6.1.1.11</ecNumber>
    </recommendedName>
    <alternativeName>
        <fullName evidence="6">Seryl-tRNA synthetase</fullName>
    </alternativeName>
    <alternativeName>
        <fullName evidence="7">Seryl-tRNA(Ser) synthetase</fullName>
    </alternativeName>
</protein>
<evidence type="ECO:0000256" key="7">
    <source>
        <dbReference type="ARBA" id="ARBA00034892"/>
    </source>
</evidence>
<evidence type="ECO:0000313" key="13">
    <source>
        <dbReference type="Proteomes" id="UP001217918"/>
    </source>
</evidence>
<keyword evidence="3" id="KW-0547">Nucleotide-binding</keyword>
<dbReference type="GO" id="GO:0006434">
    <property type="term" value="P:seryl-tRNA aminoacylation"/>
    <property type="evidence" value="ECO:0007669"/>
    <property type="project" value="InterPro"/>
</dbReference>
<dbReference type="SUPFAM" id="SSF46589">
    <property type="entry name" value="tRNA-binding arm"/>
    <property type="match status" value="1"/>
</dbReference>
<keyword evidence="2" id="KW-0436">Ligase</keyword>
<dbReference type="Pfam" id="PF00587">
    <property type="entry name" value="tRNA-synt_2b"/>
    <property type="match status" value="1"/>
</dbReference>
<dbReference type="SUPFAM" id="SSF55681">
    <property type="entry name" value="Class II aaRS and biotin synthetases"/>
    <property type="match status" value="1"/>
</dbReference>
<dbReference type="InterPro" id="IPR045864">
    <property type="entry name" value="aa-tRNA-synth_II/BPL/LPL"/>
</dbReference>
<proteinExistence type="predicted"/>
<feature type="domain" description="Aminoacyl-transfer RNA synthetases class-II family profile" evidence="11">
    <location>
        <begin position="234"/>
        <end position="479"/>
    </location>
</feature>